<dbReference type="SUPFAM" id="SSF52058">
    <property type="entry name" value="L domain-like"/>
    <property type="match status" value="1"/>
</dbReference>
<evidence type="ECO:0000313" key="3">
    <source>
        <dbReference type="RefSeq" id="XP_052113493.1"/>
    </source>
</evidence>
<dbReference type="KEGG" id="adu:107472790"/>
<keyword evidence="1" id="KW-1185">Reference proteome</keyword>
<reference evidence="1" key="1">
    <citation type="journal article" date="2016" name="Nat. Genet.">
        <title>The genome sequences of Arachis duranensis and Arachis ipaensis, the diploid ancestors of cultivated peanut.</title>
        <authorList>
            <person name="Bertioli D.J."/>
            <person name="Cannon S.B."/>
            <person name="Froenicke L."/>
            <person name="Huang G."/>
            <person name="Farmer A.D."/>
            <person name="Cannon E.K."/>
            <person name="Liu X."/>
            <person name="Gao D."/>
            <person name="Clevenger J."/>
            <person name="Dash S."/>
            <person name="Ren L."/>
            <person name="Moretzsohn M.C."/>
            <person name="Shirasawa K."/>
            <person name="Huang W."/>
            <person name="Vidigal B."/>
            <person name="Abernathy B."/>
            <person name="Chu Y."/>
            <person name="Niederhuth C.E."/>
            <person name="Umale P."/>
            <person name="Araujo A.C."/>
            <person name="Kozik A."/>
            <person name="Kim K.D."/>
            <person name="Burow M.D."/>
            <person name="Varshney R.K."/>
            <person name="Wang X."/>
            <person name="Zhang X."/>
            <person name="Barkley N."/>
            <person name="Guimaraes P.M."/>
            <person name="Isobe S."/>
            <person name="Guo B."/>
            <person name="Liao B."/>
            <person name="Stalker H.T."/>
            <person name="Schmitz R.J."/>
            <person name="Scheffler B.E."/>
            <person name="Leal-Bertioli S.C."/>
            <person name="Xun X."/>
            <person name="Jackson S.A."/>
            <person name="Michelmore R."/>
            <person name="Ozias-Akins P."/>
        </authorList>
    </citation>
    <scope>NUCLEOTIDE SEQUENCE [LARGE SCALE GENOMIC DNA]</scope>
    <source>
        <strain evidence="1">cv. V14167</strain>
    </source>
</reference>
<dbReference type="GeneID" id="107472790"/>
<dbReference type="SMART" id="SM00367">
    <property type="entry name" value="LRR_CC"/>
    <property type="match status" value="5"/>
</dbReference>
<dbReference type="Proteomes" id="UP000515211">
    <property type="component" value="Chromosome 2"/>
</dbReference>
<protein>
    <submittedName>
        <fullName evidence="2 3">Disease resistance protein At3g14460</fullName>
    </submittedName>
</protein>
<dbReference type="InterPro" id="IPR032675">
    <property type="entry name" value="LRR_dom_sf"/>
</dbReference>
<dbReference type="Gene3D" id="3.80.10.10">
    <property type="entry name" value="Ribonuclease Inhibitor"/>
    <property type="match status" value="2"/>
</dbReference>
<evidence type="ECO:0000313" key="2">
    <source>
        <dbReference type="RefSeq" id="XP_020990398.1"/>
    </source>
</evidence>
<dbReference type="PANTHER" id="PTHR34630:SF17">
    <property type="entry name" value="OS06G0304700 PROTEIN"/>
    <property type="match status" value="1"/>
</dbReference>
<organism evidence="1 4">
    <name type="scientific">Arachis duranensis</name>
    <name type="common">Wild peanut</name>
    <dbReference type="NCBI Taxonomy" id="130453"/>
    <lineage>
        <taxon>Eukaryota</taxon>
        <taxon>Viridiplantae</taxon>
        <taxon>Streptophyta</taxon>
        <taxon>Embryophyta</taxon>
        <taxon>Tracheophyta</taxon>
        <taxon>Spermatophyta</taxon>
        <taxon>Magnoliopsida</taxon>
        <taxon>eudicotyledons</taxon>
        <taxon>Gunneridae</taxon>
        <taxon>Pentapetalae</taxon>
        <taxon>rosids</taxon>
        <taxon>fabids</taxon>
        <taxon>Fabales</taxon>
        <taxon>Fabaceae</taxon>
        <taxon>Papilionoideae</taxon>
        <taxon>50 kb inversion clade</taxon>
        <taxon>dalbergioids sensu lato</taxon>
        <taxon>Dalbergieae</taxon>
        <taxon>Pterocarpus clade</taxon>
        <taxon>Arachis</taxon>
    </lineage>
</organism>
<dbReference type="InterPro" id="IPR006553">
    <property type="entry name" value="Leu-rich_rpt_Cys-con_subtyp"/>
</dbReference>
<dbReference type="RefSeq" id="XP_020990398.1">
    <property type="nucleotide sequence ID" value="XM_021134739.2"/>
</dbReference>
<sequence length="387" mass="44011">MSCWEEWQLPDSEAFPQLKSLVIRNCRKLKGDMVNQVLMRIVFSSSDVSKVRQLEIREDHQRWRKEMRLDGDRLSIIGFESAVEYAFKARMIHHLTSLQEIYISGCSSVVSFAGNRLPAYLQKLTIKGCRKLEFPQQRQQKYDLVELLIEYSCDSLTSLWLDAFPNLKNLQIRGCENLESVSMIVSSPGEGLAAPNLTHLHVSWCSKLEALPRDMNSLLPNLESLDIRGCPNICRSPEGGLAPNLKELSVGDCEQQLRSLSWLGNLDNLTHLTVSGHGSKRIIKSYPEVGSLPCLPSLTTLEIWGFKNLETLNCNELLRLNSLQQLDISFCEKLKNMEGEKLPPSLLLLKIDECGLLGQHCKNKHQQIWYKISHIPTILVDGRRISE</sequence>
<evidence type="ECO:0000313" key="4">
    <source>
        <dbReference type="RefSeq" id="XP_052113494.1"/>
    </source>
</evidence>
<dbReference type="AlphaFoldDB" id="A0A6P5N0F7"/>
<name>A0A6P5N0F7_ARADU</name>
<reference evidence="2 3" key="2">
    <citation type="submission" date="2025-04" db="UniProtKB">
        <authorList>
            <consortium name="RefSeq"/>
        </authorList>
    </citation>
    <scope>IDENTIFICATION</scope>
    <source>
        <tissue evidence="2 3">Whole plant</tissue>
    </source>
</reference>
<dbReference type="RefSeq" id="XP_052113494.1">
    <property type="nucleotide sequence ID" value="XM_052257534.1"/>
</dbReference>
<dbReference type="RefSeq" id="XP_052113493.1">
    <property type="nucleotide sequence ID" value="XM_052257533.1"/>
</dbReference>
<evidence type="ECO:0000313" key="1">
    <source>
        <dbReference type="Proteomes" id="UP000515211"/>
    </source>
</evidence>
<dbReference type="PANTHER" id="PTHR34630">
    <property type="entry name" value="OS11G0677101 PROTEIN"/>
    <property type="match status" value="1"/>
</dbReference>
<accession>A0A6P5N0F7</accession>
<dbReference type="RefSeq" id="XP_052113495.1">
    <property type="nucleotide sequence ID" value="XM_052257535.1"/>
</dbReference>
<proteinExistence type="predicted"/>
<gene>
    <name evidence="2 3 4 5" type="primary">LOC107472790</name>
</gene>
<evidence type="ECO:0000313" key="5">
    <source>
        <dbReference type="RefSeq" id="XP_052113495.1"/>
    </source>
</evidence>